<dbReference type="GO" id="GO:0098974">
    <property type="term" value="P:postsynaptic actin cytoskeleton organization"/>
    <property type="evidence" value="ECO:0007669"/>
    <property type="project" value="TreeGrafter"/>
</dbReference>
<dbReference type="GO" id="GO:0048812">
    <property type="term" value="P:neuron projection morphogenesis"/>
    <property type="evidence" value="ECO:0007669"/>
    <property type="project" value="TreeGrafter"/>
</dbReference>
<feature type="domain" description="ADF-H" evidence="11">
    <location>
        <begin position="2"/>
        <end position="133"/>
    </location>
</feature>
<name>A0AAU9TX76_EUPED</name>
<evidence type="ECO:0000256" key="3">
    <source>
        <dbReference type="ARBA" id="ARBA00022443"/>
    </source>
</evidence>
<evidence type="ECO:0000256" key="4">
    <source>
        <dbReference type="ARBA" id="ARBA00022490"/>
    </source>
</evidence>
<keyword evidence="5" id="KW-0175">Coiled coil</keyword>
<dbReference type="SUPFAM" id="SSF55753">
    <property type="entry name" value="Actin depolymerizing proteins"/>
    <property type="match status" value="1"/>
</dbReference>
<dbReference type="PANTHER" id="PTHR10829:SF25">
    <property type="entry name" value="DREBRIN-LIKE PROTEIN"/>
    <property type="match status" value="1"/>
</dbReference>
<feature type="domain" description="SH3" evidence="10">
    <location>
        <begin position="508"/>
        <end position="568"/>
    </location>
</feature>
<keyword evidence="4" id="KW-0963">Cytoplasm</keyword>
<evidence type="ECO:0000259" key="11">
    <source>
        <dbReference type="PROSITE" id="PS51263"/>
    </source>
</evidence>
<evidence type="ECO:0000256" key="1">
    <source>
        <dbReference type="ARBA" id="ARBA00004245"/>
    </source>
</evidence>
<dbReference type="GO" id="GO:0045211">
    <property type="term" value="C:postsynaptic membrane"/>
    <property type="evidence" value="ECO:0007669"/>
    <property type="project" value="TreeGrafter"/>
</dbReference>
<evidence type="ECO:0000313" key="13">
    <source>
        <dbReference type="Proteomes" id="UP001153954"/>
    </source>
</evidence>
<protein>
    <recommendedName>
        <fullName evidence="14">Drebrin-like protein</fullName>
    </recommendedName>
</protein>
<comment type="caution">
    <text evidence="12">The sequence shown here is derived from an EMBL/GenBank/DDBJ whole genome shotgun (WGS) entry which is preliminary data.</text>
</comment>
<dbReference type="SMART" id="SM00326">
    <property type="entry name" value="SH3"/>
    <property type="match status" value="1"/>
</dbReference>
<accession>A0AAU9TX76</accession>
<feature type="compositionally biased region" description="Low complexity" evidence="9">
    <location>
        <begin position="306"/>
        <end position="325"/>
    </location>
</feature>
<feature type="region of interest" description="Disordered" evidence="9">
    <location>
        <begin position="292"/>
        <end position="365"/>
    </location>
</feature>
<dbReference type="InterPro" id="IPR036028">
    <property type="entry name" value="SH3-like_dom_sf"/>
</dbReference>
<keyword evidence="6" id="KW-0009">Actin-binding</keyword>
<feature type="compositionally biased region" description="Polar residues" evidence="9">
    <location>
        <begin position="292"/>
        <end position="305"/>
    </location>
</feature>
<dbReference type="GO" id="GO:0030425">
    <property type="term" value="C:dendrite"/>
    <property type="evidence" value="ECO:0007669"/>
    <property type="project" value="TreeGrafter"/>
</dbReference>
<dbReference type="PRINTS" id="PR00452">
    <property type="entry name" value="SH3DOMAIN"/>
</dbReference>
<organism evidence="12 13">
    <name type="scientific">Euphydryas editha</name>
    <name type="common">Edith's checkerspot</name>
    <dbReference type="NCBI Taxonomy" id="104508"/>
    <lineage>
        <taxon>Eukaryota</taxon>
        <taxon>Metazoa</taxon>
        <taxon>Ecdysozoa</taxon>
        <taxon>Arthropoda</taxon>
        <taxon>Hexapoda</taxon>
        <taxon>Insecta</taxon>
        <taxon>Pterygota</taxon>
        <taxon>Neoptera</taxon>
        <taxon>Endopterygota</taxon>
        <taxon>Lepidoptera</taxon>
        <taxon>Glossata</taxon>
        <taxon>Ditrysia</taxon>
        <taxon>Papilionoidea</taxon>
        <taxon>Nymphalidae</taxon>
        <taxon>Nymphalinae</taxon>
        <taxon>Euphydryas</taxon>
    </lineage>
</organism>
<comment type="subcellular location">
    <subcellularLocation>
        <location evidence="1">Cytoplasm</location>
        <location evidence="1">Cytoskeleton</location>
    </subcellularLocation>
</comment>
<keyword evidence="3 8" id="KW-0728">SH3 domain</keyword>
<dbReference type="GO" id="GO:0005884">
    <property type="term" value="C:actin filament"/>
    <property type="evidence" value="ECO:0007669"/>
    <property type="project" value="TreeGrafter"/>
</dbReference>
<dbReference type="CDD" id="cd11960">
    <property type="entry name" value="SH3_Abp1_eu"/>
    <property type="match status" value="1"/>
</dbReference>
<evidence type="ECO:0000256" key="9">
    <source>
        <dbReference type="SAM" id="MobiDB-lite"/>
    </source>
</evidence>
<dbReference type="InterPro" id="IPR035717">
    <property type="entry name" value="Drebrin-like_SH3"/>
</dbReference>
<dbReference type="GO" id="GO:0014069">
    <property type="term" value="C:postsynaptic density"/>
    <property type="evidence" value="ECO:0007669"/>
    <property type="project" value="TreeGrafter"/>
</dbReference>
<dbReference type="Gene3D" id="2.30.30.40">
    <property type="entry name" value="SH3 Domains"/>
    <property type="match status" value="1"/>
</dbReference>
<dbReference type="AlphaFoldDB" id="A0AAU9TX76"/>
<keyword evidence="13" id="KW-1185">Reference proteome</keyword>
<evidence type="ECO:0008006" key="14">
    <source>
        <dbReference type="Google" id="ProtNLM"/>
    </source>
</evidence>
<feature type="region of interest" description="Disordered" evidence="9">
    <location>
        <begin position="183"/>
        <end position="237"/>
    </location>
</feature>
<evidence type="ECO:0000256" key="6">
    <source>
        <dbReference type="ARBA" id="ARBA00023203"/>
    </source>
</evidence>
<evidence type="ECO:0000256" key="5">
    <source>
        <dbReference type="ARBA" id="ARBA00023054"/>
    </source>
</evidence>
<dbReference type="SUPFAM" id="SSF50044">
    <property type="entry name" value="SH3-domain"/>
    <property type="match status" value="1"/>
</dbReference>
<dbReference type="GO" id="GO:0030833">
    <property type="term" value="P:regulation of actin filament polymerization"/>
    <property type="evidence" value="ECO:0007669"/>
    <property type="project" value="TreeGrafter"/>
</dbReference>
<dbReference type="SMART" id="SM00102">
    <property type="entry name" value="ADF"/>
    <property type="match status" value="1"/>
</dbReference>
<dbReference type="InterPro" id="IPR029006">
    <property type="entry name" value="ADF-H/Gelsolin-like_dom_sf"/>
</dbReference>
<dbReference type="GO" id="GO:0045773">
    <property type="term" value="P:positive regulation of axon extension"/>
    <property type="evidence" value="ECO:0007669"/>
    <property type="project" value="TreeGrafter"/>
</dbReference>
<dbReference type="GO" id="GO:0030427">
    <property type="term" value="C:site of polarized growth"/>
    <property type="evidence" value="ECO:0007669"/>
    <property type="project" value="TreeGrafter"/>
</dbReference>
<dbReference type="GO" id="GO:0030864">
    <property type="term" value="C:cortical actin cytoskeleton"/>
    <property type="evidence" value="ECO:0007669"/>
    <property type="project" value="TreeGrafter"/>
</dbReference>
<dbReference type="FunFam" id="2.30.30.40:FF:000046">
    <property type="entry name" value="Drebrin-like protein isoform B"/>
    <property type="match status" value="1"/>
</dbReference>
<feature type="compositionally biased region" description="Polar residues" evidence="9">
    <location>
        <begin position="332"/>
        <end position="349"/>
    </location>
</feature>
<comment type="similarity">
    <text evidence="2">Belongs to the ABP1 family.</text>
</comment>
<proteinExistence type="inferred from homology"/>
<dbReference type="InterPro" id="IPR002108">
    <property type="entry name" value="ADF-H"/>
</dbReference>
<evidence type="ECO:0000313" key="12">
    <source>
        <dbReference type="EMBL" id="CAH2091448.1"/>
    </source>
</evidence>
<feature type="region of interest" description="Disordered" evidence="9">
    <location>
        <begin position="432"/>
        <end position="470"/>
    </location>
</feature>
<dbReference type="PANTHER" id="PTHR10829">
    <property type="entry name" value="CORTACTIN AND DREBRIN"/>
    <property type="match status" value="1"/>
</dbReference>
<keyword evidence="7" id="KW-0206">Cytoskeleton</keyword>
<dbReference type="PROSITE" id="PS50002">
    <property type="entry name" value="SH3"/>
    <property type="match status" value="1"/>
</dbReference>
<reference evidence="12" key="1">
    <citation type="submission" date="2022-03" db="EMBL/GenBank/DDBJ databases">
        <authorList>
            <person name="Tunstrom K."/>
        </authorList>
    </citation>
    <scope>NUCLEOTIDE SEQUENCE</scope>
</reference>
<dbReference type="EMBL" id="CAKOGL010000010">
    <property type="protein sequence ID" value="CAH2091448.1"/>
    <property type="molecule type" value="Genomic_DNA"/>
</dbReference>
<dbReference type="Pfam" id="PF00241">
    <property type="entry name" value="Cofilin_ADF"/>
    <property type="match status" value="1"/>
</dbReference>
<dbReference type="GO" id="GO:0030027">
    <property type="term" value="C:lamellipodium"/>
    <property type="evidence" value="ECO:0007669"/>
    <property type="project" value="TreeGrafter"/>
</dbReference>
<dbReference type="Gene3D" id="3.40.20.10">
    <property type="entry name" value="Severin"/>
    <property type="match status" value="1"/>
</dbReference>
<dbReference type="PROSITE" id="PS51263">
    <property type="entry name" value="ADF_H"/>
    <property type="match status" value="1"/>
</dbReference>
<evidence type="ECO:0000256" key="7">
    <source>
        <dbReference type="ARBA" id="ARBA00023212"/>
    </source>
</evidence>
<gene>
    <name evidence="12" type="ORF">EEDITHA_LOCUS7314</name>
</gene>
<dbReference type="Pfam" id="PF00018">
    <property type="entry name" value="SH3_1"/>
    <property type="match status" value="1"/>
</dbReference>
<feature type="compositionally biased region" description="Basic and acidic residues" evidence="9">
    <location>
        <begin position="183"/>
        <end position="219"/>
    </location>
</feature>
<dbReference type="InterPro" id="IPR001452">
    <property type="entry name" value="SH3_domain"/>
</dbReference>
<evidence type="ECO:0000259" key="10">
    <source>
        <dbReference type="PROSITE" id="PS50002"/>
    </source>
</evidence>
<sequence length="571" mass="63965">MAVNLEKHKQALVAAWKDVLDEKTETNWALFGYDGLSNDLKYISKGDGGLTELIDEFNSGKIQYAFLKVDLPDGSISKYVLINWQGEGAPTVRKGTCANHVKQVAQFFNGFHLTMHARTEDDLEERLILEKLAKAGSAFNFKSSRNEELPPSGPVGTTYQKVNPVQEINSKERDQFWLKEEQEEKKRVEAERKRREEEKKKAEEEVKRRDALEAAKRANAEQQGWEAREAGSEALRRQRSQEARQLCGASSAAARRLFQQNLAQGQLAARSNSIPEKPVRSSVIAQRINTFSQNTSQSASLSYPKSPTTPTTSTTTPTTPTTQTTDIVPASISVTSPNNDSTPEVTNKTLTEEPRDQLKTSPLKNIDKIKMSLESPSQIQHEPIIDLSPSAENAPGPFPVSCDYRPDFNETDLKQSEPMIKQNILENDMFDASYSSSNENDDDDSDNKFSTIKRSPYSKNGDNRELSRQNTVIENVNYKKENGTTTLEDISPEGMDEESIIYEDLDDDPGLTARALYDYQAADESEITFDPGDIITHIEQIDAGWWQGLGPRGLFGLFPANYVQLLPARPR</sequence>
<dbReference type="GO" id="GO:0051015">
    <property type="term" value="F:actin filament binding"/>
    <property type="evidence" value="ECO:0007669"/>
    <property type="project" value="TreeGrafter"/>
</dbReference>
<evidence type="ECO:0000256" key="2">
    <source>
        <dbReference type="ARBA" id="ARBA00011039"/>
    </source>
</evidence>
<evidence type="ECO:0000256" key="8">
    <source>
        <dbReference type="PROSITE-ProRule" id="PRU00192"/>
    </source>
</evidence>
<feature type="compositionally biased region" description="Basic and acidic residues" evidence="9">
    <location>
        <begin position="226"/>
        <end position="237"/>
    </location>
</feature>
<dbReference type="CDD" id="cd11281">
    <property type="entry name" value="ADF_drebrin_like"/>
    <property type="match status" value="1"/>
</dbReference>
<dbReference type="Proteomes" id="UP001153954">
    <property type="component" value="Unassembled WGS sequence"/>
</dbReference>